<gene>
    <name evidence="1" type="ORF">BDM02DRAFT_3187912</name>
</gene>
<sequence>MASQAWSQPTLYFPNKDQVIADWILTRFLKEKEKPSSSNPVLDVDHWQLLSSIICCGDIEGSRRVKAWLTPLLNRTPLAPILIAFLDRVTHLPPEIQTTVFASSTPCLSVLWPLAKHKINVEMLLECFSATLRIVCLDPSQKLAQPRAAVCSTVTNTYLSVLTHASNRRKLSSTFLSSHLELWLRRIPVLHRSGLGDLYSAGAETLFSPETLRQLIDDPAANPVIQALSRVETAVVLPSLPALLESFHELANRNRTSLFPHSQQATHTIADNIRASTIEFYNACDGLIHVPQVEPSCVWVPRLQLLSVIEKKNIFSGGQPRITQILFEKCRLAVDELRSQIADTTELILDAICCLSRIDFNLISPYVTSVLSVVAKLPSSSKAAAEFLEIGLDHHKKTRILPAYFSTVLDALEQTTDNIDCSNPYNTYAAVLGGPIFEESHVEKLRKALKGFVTPGQCLGFLAQTKSTLERAYSKLSRQRDIPDSESSKHSHKRRKLDPESTMCSPVKAIDFAFVCNVITIVWPSLPIHSLMDESRSEAVNEIQGVNTSVVTPVLSVGLKLERDEEGGSASRSWSRDIIASSALRLQYALSVCIPLNFQPAYDTKMESRMLSLLESSNVLPELKIEIGRSLLMSASLGSLKDMETLVERLLTCVEPVGMSDNESWGGKAYQLSRRENSSQQLSIALLHVLSHRWLPTLSGAATAEDLQHFIRLLFSPISEGHRVKDHSTQETEHSSIITPLRSPAFWELPELRSAVLSYLNEKTSCLGIADVIKTLGNLPPPPSPDFSLDIHKVQAVYTILRYTPMEYLPKSTRIDLTKKAIIFDGQLVSTLKPGSAHGDLMGVLSLSREYTSRSLAYAAVFDRLETVTVTKYLLDPRWGASADSPTFPGAATERLISVHLNAVIKSYRADDELGMLTIIKSAQLTAEFPQSPFRQTLLTIVLETLMRSSQVSKFSARVCRDLRSLFSSALDATERAIICSICTDTLQERDVTLLATHLKLWRTLISLGAWISDIDVPVPKLAVIVAKKILSYRKTESALSWLTLYNHAILVSLSELSTVSAGEAPKASEVFLAIYVSLSHGNRAPGLNDSVGGFTPFQPLPVHVFETLLTKISEFCSETATSLVDVVSMVRLSQVLLRNAPEGTMKTIQKHTTSSLHLFLNRQALWCMDTNASLEICRFISSVCAERPAALRPGDVMLTWTIVSKLLSGSENHDSSTSTDIFREIAGITSALVRHRRDLVLPALPLLSAVLQRLVTLIRATRPGLGAKQTRTVTNNFPFWVNSKQPLGVSEVEILSRLLVSLTTKTTVRLVGPAQENQKMESLTRPFGKYASYVLVAYVQAVNDPLCIVYAATRKEVYPGLFALCDMLSGHDREAMMLSALDEGGKATMKTLWNDYKKQKYVGQG</sequence>
<dbReference type="Proteomes" id="UP000886501">
    <property type="component" value="Unassembled WGS sequence"/>
</dbReference>
<proteinExistence type="predicted"/>
<name>A0ACB6ZCZ8_THEGA</name>
<reference evidence="1" key="2">
    <citation type="journal article" date="2020" name="Nat. Commun.">
        <title>Large-scale genome sequencing of mycorrhizal fungi provides insights into the early evolution of symbiotic traits.</title>
        <authorList>
            <person name="Miyauchi S."/>
            <person name="Kiss E."/>
            <person name="Kuo A."/>
            <person name="Drula E."/>
            <person name="Kohler A."/>
            <person name="Sanchez-Garcia M."/>
            <person name="Morin E."/>
            <person name="Andreopoulos B."/>
            <person name="Barry K.W."/>
            <person name="Bonito G."/>
            <person name="Buee M."/>
            <person name="Carver A."/>
            <person name="Chen C."/>
            <person name="Cichocki N."/>
            <person name="Clum A."/>
            <person name="Culley D."/>
            <person name="Crous P.W."/>
            <person name="Fauchery L."/>
            <person name="Girlanda M."/>
            <person name="Hayes R.D."/>
            <person name="Keri Z."/>
            <person name="LaButti K."/>
            <person name="Lipzen A."/>
            <person name="Lombard V."/>
            <person name="Magnuson J."/>
            <person name="Maillard F."/>
            <person name="Murat C."/>
            <person name="Nolan M."/>
            <person name="Ohm R.A."/>
            <person name="Pangilinan J."/>
            <person name="Pereira M.F."/>
            <person name="Perotto S."/>
            <person name="Peter M."/>
            <person name="Pfister S."/>
            <person name="Riley R."/>
            <person name="Sitrit Y."/>
            <person name="Stielow J.B."/>
            <person name="Szollosi G."/>
            <person name="Zifcakova L."/>
            <person name="Stursova M."/>
            <person name="Spatafora J.W."/>
            <person name="Tedersoo L."/>
            <person name="Vaario L.M."/>
            <person name="Yamada A."/>
            <person name="Yan M."/>
            <person name="Wang P."/>
            <person name="Xu J."/>
            <person name="Bruns T."/>
            <person name="Baldrian P."/>
            <person name="Vilgalys R."/>
            <person name="Dunand C."/>
            <person name="Henrissat B."/>
            <person name="Grigoriev I.V."/>
            <person name="Hibbett D."/>
            <person name="Nagy L.G."/>
            <person name="Martin F.M."/>
        </authorList>
    </citation>
    <scope>NUCLEOTIDE SEQUENCE</scope>
    <source>
        <strain evidence="1">P2</strain>
    </source>
</reference>
<reference evidence="1" key="1">
    <citation type="submission" date="2019-10" db="EMBL/GenBank/DDBJ databases">
        <authorList>
            <consortium name="DOE Joint Genome Institute"/>
            <person name="Kuo A."/>
            <person name="Miyauchi S."/>
            <person name="Kiss E."/>
            <person name="Drula E."/>
            <person name="Kohler A."/>
            <person name="Sanchez-Garcia M."/>
            <person name="Andreopoulos B."/>
            <person name="Barry K.W."/>
            <person name="Bonito G."/>
            <person name="Buee M."/>
            <person name="Carver A."/>
            <person name="Chen C."/>
            <person name="Cichocki N."/>
            <person name="Clum A."/>
            <person name="Culley D."/>
            <person name="Crous P.W."/>
            <person name="Fauchery L."/>
            <person name="Girlanda M."/>
            <person name="Hayes R."/>
            <person name="Keri Z."/>
            <person name="Labutti K."/>
            <person name="Lipzen A."/>
            <person name="Lombard V."/>
            <person name="Magnuson J."/>
            <person name="Maillard F."/>
            <person name="Morin E."/>
            <person name="Murat C."/>
            <person name="Nolan M."/>
            <person name="Ohm R."/>
            <person name="Pangilinan J."/>
            <person name="Pereira M."/>
            <person name="Perotto S."/>
            <person name="Peter M."/>
            <person name="Riley R."/>
            <person name="Sitrit Y."/>
            <person name="Stielow B."/>
            <person name="Szollosi G."/>
            <person name="Zifcakova L."/>
            <person name="Stursova M."/>
            <person name="Spatafora J.W."/>
            <person name="Tedersoo L."/>
            <person name="Vaario L.-M."/>
            <person name="Yamada A."/>
            <person name="Yan M."/>
            <person name="Wang P."/>
            <person name="Xu J."/>
            <person name="Bruns T."/>
            <person name="Baldrian P."/>
            <person name="Vilgalys R."/>
            <person name="Henrissat B."/>
            <person name="Grigoriev I.V."/>
            <person name="Hibbett D."/>
            <person name="Nagy L.G."/>
            <person name="Martin F.M."/>
        </authorList>
    </citation>
    <scope>NUCLEOTIDE SEQUENCE</scope>
    <source>
        <strain evidence="1">P2</strain>
    </source>
</reference>
<evidence type="ECO:0000313" key="2">
    <source>
        <dbReference type="Proteomes" id="UP000886501"/>
    </source>
</evidence>
<accession>A0ACB6ZCZ8</accession>
<organism evidence="1 2">
    <name type="scientific">Thelephora ganbajun</name>
    <name type="common">Ganba fungus</name>
    <dbReference type="NCBI Taxonomy" id="370292"/>
    <lineage>
        <taxon>Eukaryota</taxon>
        <taxon>Fungi</taxon>
        <taxon>Dikarya</taxon>
        <taxon>Basidiomycota</taxon>
        <taxon>Agaricomycotina</taxon>
        <taxon>Agaricomycetes</taxon>
        <taxon>Thelephorales</taxon>
        <taxon>Thelephoraceae</taxon>
        <taxon>Thelephora</taxon>
    </lineage>
</organism>
<evidence type="ECO:0000313" key="1">
    <source>
        <dbReference type="EMBL" id="KAF9647481.1"/>
    </source>
</evidence>
<dbReference type="EMBL" id="MU118032">
    <property type="protein sequence ID" value="KAF9647481.1"/>
    <property type="molecule type" value="Genomic_DNA"/>
</dbReference>
<comment type="caution">
    <text evidence="1">The sequence shown here is derived from an EMBL/GenBank/DDBJ whole genome shotgun (WGS) entry which is preliminary data.</text>
</comment>
<keyword evidence="2" id="KW-1185">Reference proteome</keyword>
<protein>
    <submittedName>
        <fullName evidence="1">Uncharacterized protein</fullName>
    </submittedName>
</protein>